<keyword evidence="1" id="KW-0547">Nucleotide-binding</keyword>
<proteinExistence type="predicted"/>
<dbReference type="Proteomes" id="UP001244490">
    <property type="component" value="Unassembled WGS sequence"/>
</dbReference>
<name>A0AAW8AJC1_KLEPN</name>
<feature type="non-terminal residue" evidence="1">
    <location>
        <position position="1"/>
    </location>
</feature>
<dbReference type="AlphaFoldDB" id="A0AAW8AJC1"/>
<dbReference type="EMBL" id="JAUUIA010000651">
    <property type="protein sequence ID" value="MDP0971362.1"/>
    <property type="molecule type" value="Genomic_DNA"/>
</dbReference>
<gene>
    <name evidence="1" type="ORF">Q6294_30955</name>
</gene>
<reference evidence="1" key="1">
    <citation type="submission" date="2023-07" db="EMBL/GenBank/DDBJ databases">
        <authorList>
            <person name="Peng Z."/>
        </authorList>
    </citation>
    <scope>NUCLEOTIDE SEQUENCE</scope>
    <source>
        <strain evidence="1">KP219</strain>
    </source>
</reference>
<dbReference type="GO" id="GO:0005524">
    <property type="term" value="F:ATP binding"/>
    <property type="evidence" value="ECO:0007669"/>
    <property type="project" value="UniProtKB-KW"/>
</dbReference>
<organism evidence="1 2">
    <name type="scientific">Klebsiella pneumoniae</name>
    <dbReference type="NCBI Taxonomy" id="573"/>
    <lineage>
        <taxon>Bacteria</taxon>
        <taxon>Pseudomonadati</taxon>
        <taxon>Pseudomonadota</taxon>
        <taxon>Gammaproteobacteria</taxon>
        <taxon>Enterobacterales</taxon>
        <taxon>Enterobacteriaceae</taxon>
        <taxon>Klebsiella/Raoultella group</taxon>
        <taxon>Klebsiella</taxon>
        <taxon>Klebsiella pneumoniae complex</taxon>
    </lineage>
</organism>
<evidence type="ECO:0000313" key="1">
    <source>
        <dbReference type="EMBL" id="MDP0971362.1"/>
    </source>
</evidence>
<comment type="caution">
    <text evidence="1">The sequence shown here is derived from an EMBL/GenBank/DDBJ whole genome shotgun (WGS) entry which is preliminary data.</text>
</comment>
<sequence>KTVLLITHDPQEAIRLSDTIYVLKNQPARLSEPIELSSAPPRQLGQQDLWLLQEQLLAQLIEGQHEN</sequence>
<keyword evidence="1" id="KW-0067">ATP-binding</keyword>
<evidence type="ECO:0000313" key="2">
    <source>
        <dbReference type="Proteomes" id="UP001244490"/>
    </source>
</evidence>
<protein>
    <submittedName>
        <fullName evidence="1">ABC transporter ATP-binding protein</fullName>
    </submittedName>
</protein>
<accession>A0AAW8AJC1</accession>